<evidence type="ECO:0000256" key="1">
    <source>
        <dbReference type="SAM" id="MobiDB-lite"/>
    </source>
</evidence>
<dbReference type="Proteomes" id="UP000541185">
    <property type="component" value="Unassembled WGS sequence"/>
</dbReference>
<keyword evidence="4" id="KW-1185">Reference proteome</keyword>
<dbReference type="EMBL" id="JABBFX010000002">
    <property type="protein sequence ID" value="NML45931.1"/>
    <property type="molecule type" value="Genomic_DNA"/>
</dbReference>
<evidence type="ECO:0000313" key="3">
    <source>
        <dbReference type="EMBL" id="NML45931.1"/>
    </source>
</evidence>
<keyword evidence="2" id="KW-1133">Transmembrane helix</keyword>
<reference evidence="3 4" key="1">
    <citation type="submission" date="2020-04" db="EMBL/GenBank/DDBJ databases">
        <title>Ramlibacter sp. G-1-2-2 isolated from soil.</title>
        <authorList>
            <person name="Dahal R.H."/>
        </authorList>
    </citation>
    <scope>NUCLEOTIDE SEQUENCE [LARGE SCALE GENOMIC DNA]</scope>
    <source>
        <strain evidence="3 4">G-1-2-2</strain>
    </source>
</reference>
<proteinExistence type="predicted"/>
<feature type="transmembrane region" description="Helical" evidence="2">
    <location>
        <begin position="84"/>
        <end position="106"/>
    </location>
</feature>
<evidence type="ECO:0000256" key="2">
    <source>
        <dbReference type="SAM" id="Phobius"/>
    </source>
</evidence>
<dbReference type="RefSeq" id="WP_169420235.1">
    <property type="nucleotide sequence ID" value="NZ_JABBFX010000002.1"/>
</dbReference>
<accession>A0A848H8Y7</accession>
<organism evidence="3 4">
    <name type="scientific">Ramlibacter agri</name>
    <dbReference type="NCBI Taxonomy" id="2728837"/>
    <lineage>
        <taxon>Bacteria</taxon>
        <taxon>Pseudomonadati</taxon>
        <taxon>Pseudomonadota</taxon>
        <taxon>Betaproteobacteria</taxon>
        <taxon>Burkholderiales</taxon>
        <taxon>Comamonadaceae</taxon>
        <taxon>Ramlibacter</taxon>
    </lineage>
</organism>
<evidence type="ECO:0000313" key="4">
    <source>
        <dbReference type="Proteomes" id="UP000541185"/>
    </source>
</evidence>
<dbReference type="AlphaFoldDB" id="A0A848H8Y7"/>
<sequence>MKNVNAQLAAQVSPVHPNTNESAEQRVRRLYAHQGGPLIGWLLDEARRRGIELQQMAAELGVTYGYVHQLRTGIRKTSSISKDFATACGAFLGAPTCVVLLLAGFLTMRDFAVRALSEEEVIEKAVRQMLDDSHVRSFLAVDVASLPLDAKRALVAMYAEVTGTDMFEWRELPNMLRWLQRAALVHDENEACVIRGERDVLDRGE</sequence>
<keyword evidence="2" id="KW-0812">Transmembrane</keyword>
<feature type="region of interest" description="Disordered" evidence="1">
    <location>
        <begin position="1"/>
        <end position="20"/>
    </location>
</feature>
<name>A0A848H8Y7_9BURK</name>
<comment type="caution">
    <text evidence="3">The sequence shown here is derived from an EMBL/GenBank/DDBJ whole genome shotgun (WGS) entry which is preliminary data.</text>
</comment>
<gene>
    <name evidence="3" type="ORF">HHL11_19435</name>
</gene>
<protein>
    <submittedName>
        <fullName evidence="3">Uncharacterized protein</fullName>
    </submittedName>
</protein>
<keyword evidence="2" id="KW-0472">Membrane</keyword>